<organism evidence="1 2">
    <name type="scientific">Flavonifractor plautii 1_3_50AFAA</name>
    <dbReference type="NCBI Taxonomy" id="742738"/>
    <lineage>
        <taxon>Bacteria</taxon>
        <taxon>Bacillati</taxon>
        <taxon>Bacillota</taxon>
        <taxon>Clostridia</taxon>
        <taxon>Eubacteriales</taxon>
        <taxon>Oscillospiraceae</taxon>
        <taxon>Flavonifractor</taxon>
    </lineage>
</organism>
<dbReference type="Proteomes" id="UP000029585">
    <property type="component" value="Unassembled WGS sequence"/>
</dbReference>
<dbReference type="AlphaFoldDB" id="A0A096B201"/>
<name>A0A096B201_FLAPL</name>
<dbReference type="PATRIC" id="fig|742738.3.peg.4002"/>
<evidence type="ECO:0000313" key="2">
    <source>
        <dbReference type="Proteomes" id="UP000029585"/>
    </source>
</evidence>
<protein>
    <submittedName>
        <fullName evidence="1">Uncharacterized protein</fullName>
    </submittedName>
</protein>
<dbReference type="EMBL" id="ADLO01000117">
    <property type="protein sequence ID" value="KGF52996.1"/>
    <property type="molecule type" value="Genomic_DNA"/>
</dbReference>
<gene>
    <name evidence="1" type="ORF">HMPREF9460_03887</name>
</gene>
<comment type="caution">
    <text evidence="1">The sequence shown here is derived from an EMBL/GenBank/DDBJ whole genome shotgun (WGS) entry which is preliminary data.</text>
</comment>
<evidence type="ECO:0000313" key="1">
    <source>
        <dbReference type="EMBL" id="KGF52996.1"/>
    </source>
</evidence>
<accession>A0A096B201</accession>
<dbReference type="HOGENOM" id="CLU_2258864_0_0_9"/>
<sequence>MLNLTWIKNHDHVSYCKENEVLPRLARELGIADLAQQVEEFRTHPTAEGVNLKGKKRTTLKLFIPNLTFPEPVEMGENVWIYMGELCPAYCLFTPWEETKEN</sequence>
<proteinExistence type="predicted"/>
<dbReference type="RefSeq" id="WP_044943366.1">
    <property type="nucleotide sequence ID" value="NZ_KN174168.1"/>
</dbReference>
<reference evidence="1 2" key="1">
    <citation type="submission" date="2011-08" db="EMBL/GenBank/DDBJ databases">
        <title>The Genome Sequence of Clostridium orbiscindens 1_3_50AFAA.</title>
        <authorList>
            <consortium name="The Broad Institute Genome Sequencing Platform"/>
            <person name="Earl A."/>
            <person name="Ward D."/>
            <person name="Feldgarden M."/>
            <person name="Gevers D."/>
            <person name="Daigneault M."/>
            <person name="Strauss J."/>
            <person name="Allen-Vercoe E."/>
            <person name="Young S.K."/>
            <person name="Zeng Q."/>
            <person name="Gargeya S."/>
            <person name="Fitzgerald M."/>
            <person name="Haas B."/>
            <person name="Abouelleil A."/>
            <person name="Alvarado L."/>
            <person name="Arachchi H.M."/>
            <person name="Berlin A."/>
            <person name="Brown A."/>
            <person name="Chapman S.B."/>
            <person name="Chen Z."/>
            <person name="Dunbar C."/>
            <person name="Freedman E."/>
            <person name="Gearin G."/>
            <person name="Gellesch M."/>
            <person name="Goldberg J."/>
            <person name="Griggs A."/>
            <person name="Gujja S."/>
            <person name="Heiman D."/>
            <person name="Howarth C."/>
            <person name="Larson L."/>
            <person name="Lui A."/>
            <person name="MacDonald P.J.P."/>
            <person name="Montmayeur A."/>
            <person name="Murphy C."/>
            <person name="Neiman D."/>
            <person name="Pearson M."/>
            <person name="Priest M."/>
            <person name="Roberts A."/>
            <person name="Saif S."/>
            <person name="Shea T."/>
            <person name="Shenoy N."/>
            <person name="Sisk P."/>
            <person name="Stolte C."/>
            <person name="Sykes S."/>
            <person name="Wortman J."/>
            <person name="Nusbaum C."/>
            <person name="Birren B."/>
        </authorList>
    </citation>
    <scope>NUCLEOTIDE SEQUENCE [LARGE SCALE GENOMIC DNA]</scope>
    <source>
        <strain evidence="1 2">1_3_50AFAA</strain>
    </source>
</reference>
<dbReference type="eggNOG" id="ENOG50334Z1">
    <property type="taxonomic scope" value="Bacteria"/>
</dbReference>
<keyword evidence="2" id="KW-1185">Reference proteome</keyword>